<evidence type="ECO:0000259" key="7">
    <source>
        <dbReference type="Pfam" id="PF01432"/>
    </source>
</evidence>
<dbReference type="Gene3D" id="1.10.1370.30">
    <property type="match status" value="1"/>
</dbReference>
<dbReference type="EMBL" id="JBHUEM010000054">
    <property type="protein sequence ID" value="MFD1739221.1"/>
    <property type="molecule type" value="Genomic_DNA"/>
</dbReference>
<comment type="caution">
    <text evidence="8">The sequence shown here is derived from an EMBL/GenBank/DDBJ whole genome shotgun (WGS) entry which is preliminary data.</text>
</comment>
<keyword evidence="3 6" id="KW-0378">Hydrolase</keyword>
<dbReference type="Proteomes" id="UP001597214">
    <property type="component" value="Unassembled WGS sequence"/>
</dbReference>
<dbReference type="RefSeq" id="WP_377930453.1">
    <property type="nucleotide sequence ID" value="NZ_JBHUEM010000054.1"/>
</dbReference>
<evidence type="ECO:0000256" key="6">
    <source>
        <dbReference type="RuleBase" id="RU003435"/>
    </source>
</evidence>
<evidence type="ECO:0000256" key="2">
    <source>
        <dbReference type="ARBA" id="ARBA00022723"/>
    </source>
</evidence>
<proteinExistence type="inferred from homology"/>
<reference evidence="9" key="1">
    <citation type="journal article" date="2019" name="Int. J. Syst. Evol. Microbiol.">
        <title>The Global Catalogue of Microorganisms (GCM) 10K type strain sequencing project: providing services to taxonomists for standard genome sequencing and annotation.</title>
        <authorList>
            <consortium name="The Broad Institute Genomics Platform"/>
            <consortium name="The Broad Institute Genome Sequencing Center for Infectious Disease"/>
            <person name="Wu L."/>
            <person name="Ma J."/>
        </authorList>
    </citation>
    <scope>NUCLEOTIDE SEQUENCE [LARGE SCALE GENOMIC DNA]</scope>
    <source>
        <strain evidence="9">CCUG 49339</strain>
    </source>
</reference>
<evidence type="ECO:0000313" key="8">
    <source>
        <dbReference type="EMBL" id="MFD1739221.1"/>
    </source>
</evidence>
<evidence type="ECO:0000256" key="4">
    <source>
        <dbReference type="ARBA" id="ARBA00022833"/>
    </source>
</evidence>
<keyword evidence="1 6" id="KW-0645">Protease</keyword>
<keyword evidence="9" id="KW-1185">Reference proteome</keyword>
<dbReference type="Pfam" id="PF01432">
    <property type="entry name" value="Peptidase_M3"/>
    <property type="match status" value="1"/>
</dbReference>
<sequence>MELNFTRLLHIRNRHEWKRAYDEEIVKLDQLYQEEERLYYEMYANGKESKRLDEIVAIKHDLMTNDHIKETLLTWQETFKDDPIWHRRLEVFLSQMKIESLDSKKEVVEIQRSLQKRLMESTFSLNGEEYNLSKVHSSIMESSDRELRQKLLRKSVEIGERNEALLKLLIHARNQVAHELGFENYFDFRCSLKEIDFETYITEMNRLLVLTNEASSSWNDRIKKKFGVEALQYYDIYYTAFNFHHIKSKAFSAERMDDVLIDSIKSLGISLQQIPVSIECLEIPYGGFCTNINPKEIKLVVGKRDSISAFVSGIHELGHAIDGCYGSYQYPELYRFHSSIAAETIAELFQTIASDKEFLQQNFHLQDDDYAQIVETNKLMNLLMVKMNYYHSLVEYNMYKNPDQRFKDMASECYEWVFGFRGETFHPASEMFYVEYPVFFQDYNFALASRDMIRHKYKVQSLYNEKEVFEKLLETFIVPNQLFSWKQRVEKMCGKPHTFEYLAKSLL</sequence>
<organism evidence="8 9">
    <name type="scientific">Bacillus salitolerans</name>
    <dbReference type="NCBI Taxonomy" id="1437434"/>
    <lineage>
        <taxon>Bacteria</taxon>
        <taxon>Bacillati</taxon>
        <taxon>Bacillota</taxon>
        <taxon>Bacilli</taxon>
        <taxon>Bacillales</taxon>
        <taxon>Bacillaceae</taxon>
        <taxon>Bacillus</taxon>
    </lineage>
</organism>
<evidence type="ECO:0000313" key="9">
    <source>
        <dbReference type="Proteomes" id="UP001597214"/>
    </source>
</evidence>
<keyword evidence="2 6" id="KW-0479">Metal-binding</keyword>
<evidence type="ECO:0000256" key="5">
    <source>
        <dbReference type="ARBA" id="ARBA00023049"/>
    </source>
</evidence>
<comment type="similarity">
    <text evidence="6">Belongs to the peptidase M3 family.</text>
</comment>
<evidence type="ECO:0000256" key="3">
    <source>
        <dbReference type="ARBA" id="ARBA00022801"/>
    </source>
</evidence>
<evidence type="ECO:0000256" key="1">
    <source>
        <dbReference type="ARBA" id="ARBA00022670"/>
    </source>
</evidence>
<accession>A0ABW4LWD1</accession>
<dbReference type="InterPro" id="IPR001567">
    <property type="entry name" value="Pept_M3A_M3B_dom"/>
</dbReference>
<comment type="cofactor">
    <cofactor evidence="6">
        <name>Zn(2+)</name>
        <dbReference type="ChEBI" id="CHEBI:29105"/>
    </cofactor>
    <text evidence="6">Binds 1 zinc ion.</text>
</comment>
<name>A0ABW4LWD1_9BACI</name>
<keyword evidence="4 6" id="KW-0862">Zinc</keyword>
<gene>
    <name evidence="8" type="ORF">ACFSCX_22325</name>
</gene>
<protein>
    <submittedName>
        <fullName evidence="8">M3 family metallopeptidase</fullName>
    </submittedName>
</protein>
<feature type="domain" description="Peptidase M3A/M3B catalytic" evidence="7">
    <location>
        <begin position="139"/>
        <end position="241"/>
    </location>
</feature>
<keyword evidence="5 6" id="KW-0482">Metalloprotease</keyword>
<dbReference type="SUPFAM" id="SSF55486">
    <property type="entry name" value="Metalloproteases ('zincins'), catalytic domain"/>
    <property type="match status" value="1"/>
</dbReference>